<proteinExistence type="predicted"/>
<keyword evidence="2" id="KW-1185">Reference proteome</keyword>
<dbReference type="Proteomes" id="UP000620596">
    <property type="component" value="Unassembled WGS sequence"/>
</dbReference>
<organism evidence="1 2">
    <name type="scientific">Polaromonas eurypsychrophila</name>
    <dbReference type="NCBI Taxonomy" id="1614635"/>
    <lineage>
        <taxon>Bacteria</taxon>
        <taxon>Pseudomonadati</taxon>
        <taxon>Pseudomonadota</taxon>
        <taxon>Betaproteobacteria</taxon>
        <taxon>Burkholderiales</taxon>
        <taxon>Comamonadaceae</taxon>
        <taxon>Polaromonas</taxon>
    </lineage>
</organism>
<comment type="caution">
    <text evidence="1">The sequence shown here is derived from an EMBL/GenBank/DDBJ whole genome shotgun (WGS) entry which is preliminary data.</text>
</comment>
<reference evidence="1" key="2">
    <citation type="submission" date="2020-09" db="EMBL/GenBank/DDBJ databases">
        <authorList>
            <person name="Sun Q."/>
            <person name="Zhou Y."/>
        </authorList>
    </citation>
    <scope>NUCLEOTIDE SEQUENCE</scope>
    <source>
        <strain evidence="1">CGMCC 1.15322</strain>
    </source>
</reference>
<name>A0A916SSA4_9BURK</name>
<reference evidence="1" key="1">
    <citation type="journal article" date="2014" name="Int. J. Syst. Evol. Microbiol.">
        <title>Complete genome sequence of Corynebacterium casei LMG S-19264T (=DSM 44701T), isolated from a smear-ripened cheese.</title>
        <authorList>
            <consortium name="US DOE Joint Genome Institute (JGI-PGF)"/>
            <person name="Walter F."/>
            <person name="Albersmeier A."/>
            <person name="Kalinowski J."/>
            <person name="Ruckert C."/>
        </authorList>
    </citation>
    <scope>NUCLEOTIDE SEQUENCE</scope>
    <source>
        <strain evidence="1">CGMCC 1.15322</strain>
    </source>
</reference>
<gene>
    <name evidence="1" type="ORF">GCM10011496_38920</name>
</gene>
<evidence type="ECO:0000313" key="1">
    <source>
        <dbReference type="EMBL" id="GGB14179.1"/>
    </source>
</evidence>
<dbReference type="AlphaFoldDB" id="A0A916SSA4"/>
<evidence type="ECO:0000313" key="2">
    <source>
        <dbReference type="Proteomes" id="UP000620596"/>
    </source>
</evidence>
<protein>
    <submittedName>
        <fullName evidence="1">Uncharacterized protein</fullName>
    </submittedName>
</protein>
<dbReference type="EMBL" id="BMIG01000024">
    <property type="protein sequence ID" value="GGB14179.1"/>
    <property type="molecule type" value="Genomic_DNA"/>
</dbReference>
<accession>A0A916SSA4</accession>
<sequence length="58" mass="6622">MRGDQRQQLGPWYDLTHLLEQDLCARAAGAQIKANVFLFHAVITRNLRAPVELIEGEF</sequence>